<sequence>MMMSTKNPILYQTPPVHEHLDNFTPTEINEIFSLLQSKPISVNSTSSSITTESNKSIEEQKCRRMISNRESARRSRFRKKRHLEKLTSEVNRFKLENRELKNRIAMLTRECYMIQRESNRLLSESIYLQQKLAGLQHVLSFMELY</sequence>
<evidence type="ECO:0000256" key="4">
    <source>
        <dbReference type="ARBA" id="ARBA00023163"/>
    </source>
</evidence>
<evidence type="ECO:0000313" key="8">
    <source>
        <dbReference type="EMBL" id="KAL3840501.1"/>
    </source>
</evidence>
<evidence type="ECO:0000256" key="1">
    <source>
        <dbReference type="ARBA" id="ARBA00004123"/>
    </source>
</evidence>
<keyword evidence="2" id="KW-0805">Transcription regulation</keyword>
<evidence type="ECO:0000256" key="6">
    <source>
        <dbReference type="SAM" id="Coils"/>
    </source>
</evidence>
<reference evidence="8 9" key="1">
    <citation type="submission" date="2024-12" db="EMBL/GenBank/DDBJ databases">
        <title>The unique morphological basis and parallel evolutionary history of personate flowers in Penstemon.</title>
        <authorList>
            <person name="Depatie T.H."/>
            <person name="Wessinger C.A."/>
        </authorList>
    </citation>
    <scope>NUCLEOTIDE SEQUENCE [LARGE SCALE GENOMIC DNA]</scope>
    <source>
        <strain evidence="8">WTNN_2</strain>
        <tissue evidence="8">Leaf</tissue>
    </source>
</reference>
<dbReference type="FunFam" id="1.20.5.170:FF:000020">
    <property type="entry name" value="BZIP transcription factor"/>
    <property type="match status" value="1"/>
</dbReference>
<feature type="coiled-coil region" evidence="6">
    <location>
        <begin position="83"/>
        <end position="117"/>
    </location>
</feature>
<dbReference type="Proteomes" id="UP001634393">
    <property type="component" value="Unassembled WGS sequence"/>
</dbReference>
<dbReference type="PANTHER" id="PTHR45764">
    <property type="entry name" value="BZIP TRANSCRIPTION FACTOR 44"/>
    <property type="match status" value="1"/>
</dbReference>
<keyword evidence="5" id="KW-0539">Nucleus</keyword>
<keyword evidence="9" id="KW-1185">Reference proteome</keyword>
<dbReference type="SMART" id="SM00338">
    <property type="entry name" value="BRLZ"/>
    <property type="match status" value="1"/>
</dbReference>
<dbReference type="GO" id="GO:0005634">
    <property type="term" value="C:nucleus"/>
    <property type="evidence" value="ECO:0007669"/>
    <property type="project" value="UniProtKB-SubCell"/>
</dbReference>
<dbReference type="SUPFAM" id="SSF57959">
    <property type="entry name" value="Leucine zipper domain"/>
    <property type="match status" value="1"/>
</dbReference>
<dbReference type="PANTHER" id="PTHR45764:SF45">
    <property type="entry name" value="BZIP DOMAIN-CONTAINING PROTEIN"/>
    <property type="match status" value="1"/>
</dbReference>
<feature type="domain" description="BZIP" evidence="7">
    <location>
        <begin position="58"/>
        <end position="121"/>
    </location>
</feature>
<organism evidence="8 9">
    <name type="scientific">Penstemon smallii</name>
    <dbReference type="NCBI Taxonomy" id="265156"/>
    <lineage>
        <taxon>Eukaryota</taxon>
        <taxon>Viridiplantae</taxon>
        <taxon>Streptophyta</taxon>
        <taxon>Embryophyta</taxon>
        <taxon>Tracheophyta</taxon>
        <taxon>Spermatophyta</taxon>
        <taxon>Magnoliopsida</taxon>
        <taxon>eudicotyledons</taxon>
        <taxon>Gunneridae</taxon>
        <taxon>Pentapetalae</taxon>
        <taxon>asterids</taxon>
        <taxon>lamiids</taxon>
        <taxon>Lamiales</taxon>
        <taxon>Plantaginaceae</taxon>
        <taxon>Cheloneae</taxon>
        <taxon>Penstemon</taxon>
    </lineage>
</organism>
<name>A0ABD3TTS6_9LAMI</name>
<dbReference type="CDD" id="cd14702">
    <property type="entry name" value="bZIP_plant_GBF1"/>
    <property type="match status" value="1"/>
</dbReference>
<keyword evidence="3" id="KW-0238">DNA-binding</keyword>
<comment type="caution">
    <text evidence="8">The sequence shown here is derived from an EMBL/GenBank/DDBJ whole genome shotgun (WGS) entry which is preliminary data.</text>
</comment>
<dbReference type="PROSITE" id="PS50217">
    <property type="entry name" value="BZIP"/>
    <property type="match status" value="1"/>
</dbReference>
<evidence type="ECO:0000313" key="9">
    <source>
        <dbReference type="Proteomes" id="UP001634393"/>
    </source>
</evidence>
<dbReference type="Gene3D" id="1.20.5.170">
    <property type="match status" value="1"/>
</dbReference>
<dbReference type="InterPro" id="IPR004827">
    <property type="entry name" value="bZIP"/>
</dbReference>
<evidence type="ECO:0000256" key="5">
    <source>
        <dbReference type="ARBA" id="ARBA00023242"/>
    </source>
</evidence>
<evidence type="ECO:0000259" key="7">
    <source>
        <dbReference type="PROSITE" id="PS50217"/>
    </source>
</evidence>
<protein>
    <recommendedName>
        <fullName evidence="7">BZIP domain-containing protein</fullName>
    </recommendedName>
</protein>
<keyword evidence="6" id="KW-0175">Coiled coil</keyword>
<dbReference type="AlphaFoldDB" id="A0ABD3TTS6"/>
<dbReference type="PROSITE" id="PS00036">
    <property type="entry name" value="BZIP_BASIC"/>
    <property type="match status" value="1"/>
</dbReference>
<proteinExistence type="predicted"/>
<accession>A0ABD3TTS6</accession>
<comment type="subcellular location">
    <subcellularLocation>
        <location evidence="1">Nucleus</location>
    </subcellularLocation>
</comment>
<dbReference type="Pfam" id="PF00170">
    <property type="entry name" value="bZIP_1"/>
    <property type="match status" value="1"/>
</dbReference>
<evidence type="ECO:0000256" key="2">
    <source>
        <dbReference type="ARBA" id="ARBA00023015"/>
    </source>
</evidence>
<dbReference type="GO" id="GO:0046982">
    <property type="term" value="F:protein heterodimerization activity"/>
    <property type="evidence" value="ECO:0007669"/>
    <property type="project" value="UniProtKB-ARBA"/>
</dbReference>
<keyword evidence="4" id="KW-0804">Transcription</keyword>
<gene>
    <name evidence="8" type="ORF">ACJIZ3_025092</name>
</gene>
<dbReference type="GO" id="GO:0003677">
    <property type="term" value="F:DNA binding"/>
    <property type="evidence" value="ECO:0007669"/>
    <property type="project" value="UniProtKB-KW"/>
</dbReference>
<evidence type="ECO:0000256" key="3">
    <source>
        <dbReference type="ARBA" id="ARBA00023125"/>
    </source>
</evidence>
<dbReference type="InterPro" id="IPR045314">
    <property type="entry name" value="bZIP_plant_GBF1"/>
</dbReference>
<dbReference type="InterPro" id="IPR046347">
    <property type="entry name" value="bZIP_sf"/>
</dbReference>
<dbReference type="EMBL" id="JBJXBP010000003">
    <property type="protein sequence ID" value="KAL3840501.1"/>
    <property type="molecule type" value="Genomic_DNA"/>
</dbReference>